<comment type="similarity">
    <text evidence="1">Belongs to the SH3BP5 family.</text>
</comment>
<protein>
    <submittedName>
        <fullName evidence="6">SH3 domain-binding protein 5</fullName>
    </submittedName>
</protein>
<sequence length="399" mass="45357">MDSSKDCHVNSDEDELDPRIQIELEILNNCTDLINKLEIELDEANTTFGILMKDSMRRLKVMTVKLGSCIEKARPYYNALEIARLAQVECQKAAKAFQRANEIHQAAKETVALAEARFISQKHEWEFDNAWQEMLNHATTKVTEAEYQKSESGREHQKRATLFNLAEQRFYFFQVATLESKLKRNIIKARPYFEEKEVCQGQLDAQKMRIDQIQGELSKAKSDYAASLKRLEIISEEIHNQRRNKSGRVSPSPPVGPREPGVGAEINSFCKEESHPLEKAVGDSERKEDGDCDGSAGVTSWDIEREMERADLRSLGSVSMATSSALSDADDLDIDPIEEDLEELRQKVRELSVAESNKGDDWAQELTEAITRLDNAMFRKETNEELRALVRAKTPLSID</sequence>
<evidence type="ECO:0000256" key="3">
    <source>
        <dbReference type="SAM" id="MobiDB-lite"/>
    </source>
</evidence>
<dbReference type="EMBL" id="GBHO01013210">
    <property type="protein sequence ID" value="JAG30394.1"/>
    <property type="molecule type" value="Transcribed_RNA"/>
</dbReference>
<proteinExistence type="inferred from homology"/>
<dbReference type="GO" id="GO:0004860">
    <property type="term" value="F:protein kinase inhibitor activity"/>
    <property type="evidence" value="ECO:0007669"/>
    <property type="project" value="TreeGrafter"/>
</dbReference>
<evidence type="ECO:0000313" key="4">
    <source>
        <dbReference type="EMBL" id="JAG30394.1"/>
    </source>
</evidence>
<reference evidence="6" key="4">
    <citation type="journal article" date="2016" name="Gigascience">
        <title>De novo construction of an expanded transcriptome assembly for the western tarnished plant bug, Lygus hesperus.</title>
        <authorList>
            <person name="Tassone E.E."/>
            <person name="Geib S.M."/>
            <person name="Hall B."/>
            <person name="Fabrick J.A."/>
            <person name="Brent C.S."/>
            <person name="Hull J.J."/>
        </authorList>
    </citation>
    <scope>NUCLEOTIDE SEQUENCE</scope>
</reference>
<reference evidence="5" key="3">
    <citation type="submission" date="2014-09" db="EMBL/GenBank/DDBJ databases">
        <authorList>
            <person name="Magalhaes I.L.F."/>
            <person name="Oliveira U."/>
            <person name="Santos F.R."/>
            <person name="Vidigal T.H.D.A."/>
            <person name="Brescovit A.D."/>
            <person name="Santos A.J."/>
        </authorList>
    </citation>
    <scope>NUCLEOTIDE SEQUENCE</scope>
</reference>
<dbReference type="PANTHER" id="PTHR19423">
    <property type="entry name" value="SH3 DOMAIN-BINDING PROTEIN 5"/>
    <property type="match status" value="1"/>
</dbReference>
<evidence type="ECO:0000256" key="2">
    <source>
        <dbReference type="ARBA" id="ARBA00023054"/>
    </source>
</evidence>
<dbReference type="EMBL" id="GDHC01017001">
    <property type="protein sequence ID" value="JAQ01628.1"/>
    <property type="molecule type" value="Transcribed_RNA"/>
</dbReference>
<dbReference type="InterPro" id="IPR007940">
    <property type="entry name" value="SH3BP5"/>
</dbReference>
<organism evidence="4">
    <name type="scientific">Lygus hesperus</name>
    <name type="common">Western plant bug</name>
    <dbReference type="NCBI Taxonomy" id="30085"/>
    <lineage>
        <taxon>Eukaryota</taxon>
        <taxon>Metazoa</taxon>
        <taxon>Ecdysozoa</taxon>
        <taxon>Arthropoda</taxon>
        <taxon>Hexapoda</taxon>
        <taxon>Insecta</taxon>
        <taxon>Pterygota</taxon>
        <taxon>Neoptera</taxon>
        <taxon>Paraneoptera</taxon>
        <taxon>Hemiptera</taxon>
        <taxon>Heteroptera</taxon>
        <taxon>Panheteroptera</taxon>
        <taxon>Cimicomorpha</taxon>
        <taxon>Miridae</taxon>
        <taxon>Mirini</taxon>
        <taxon>Lygus</taxon>
    </lineage>
</organism>
<dbReference type="GO" id="GO:0005737">
    <property type="term" value="C:cytoplasm"/>
    <property type="evidence" value="ECO:0007669"/>
    <property type="project" value="TreeGrafter"/>
</dbReference>
<accession>A0A0A9YDZ2</accession>
<reference evidence="4" key="1">
    <citation type="journal article" date="2014" name="PLoS ONE">
        <title>Transcriptome-Based Identification of ABC Transporters in the Western Tarnished Plant Bug Lygus hesperus.</title>
        <authorList>
            <person name="Hull J.J."/>
            <person name="Chaney K."/>
            <person name="Geib S.M."/>
            <person name="Fabrick J.A."/>
            <person name="Brent C.S."/>
            <person name="Walsh D."/>
            <person name="Lavine L.C."/>
        </authorList>
    </citation>
    <scope>NUCLEOTIDE SEQUENCE</scope>
</reference>
<dbReference type="EMBL" id="GBRD01012664">
    <property type="protein sequence ID" value="JAG53160.1"/>
    <property type="molecule type" value="Transcribed_RNA"/>
</dbReference>
<reference evidence="4" key="2">
    <citation type="submission" date="2014-07" db="EMBL/GenBank/DDBJ databases">
        <authorList>
            <person name="Hull J."/>
        </authorList>
    </citation>
    <scope>NUCLEOTIDE SEQUENCE</scope>
</reference>
<evidence type="ECO:0000313" key="6">
    <source>
        <dbReference type="EMBL" id="JAQ01628.1"/>
    </source>
</evidence>
<dbReference type="PANTHER" id="PTHR19423:SF1">
    <property type="entry name" value="SH3 DOMAIN-BINDING PROTEIN 5"/>
    <property type="match status" value="1"/>
</dbReference>
<evidence type="ECO:0000313" key="5">
    <source>
        <dbReference type="EMBL" id="JAG53160.1"/>
    </source>
</evidence>
<dbReference type="GO" id="GO:0035556">
    <property type="term" value="P:intracellular signal transduction"/>
    <property type="evidence" value="ECO:0007669"/>
    <property type="project" value="InterPro"/>
</dbReference>
<gene>
    <name evidence="6" type="primary">pcs_2</name>
    <name evidence="4" type="ORF">CM83_55978</name>
    <name evidence="6" type="ORF">g.63371</name>
</gene>
<keyword evidence="2" id="KW-0175">Coiled coil</keyword>
<dbReference type="Pfam" id="PF05276">
    <property type="entry name" value="SH3BP5"/>
    <property type="match status" value="1"/>
</dbReference>
<feature type="region of interest" description="Disordered" evidence="3">
    <location>
        <begin position="239"/>
        <end position="298"/>
    </location>
</feature>
<feature type="compositionally biased region" description="Basic and acidic residues" evidence="3">
    <location>
        <begin position="270"/>
        <end position="289"/>
    </location>
</feature>
<evidence type="ECO:0000256" key="1">
    <source>
        <dbReference type="ARBA" id="ARBA00007796"/>
    </source>
</evidence>
<name>A0A0A9YDZ2_LYGHE</name>
<dbReference type="AlphaFoldDB" id="A0A0A9YDZ2"/>